<protein>
    <submittedName>
        <fullName evidence="1">Uncharacterized protein</fullName>
    </submittedName>
</protein>
<dbReference type="AlphaFoldDB" id="A0A6B2LUE1"/>
<organism evidence="1">
    <name type="scientific">Arcella intermedia</name>
    <dbReference type="NCBI Taxonomy" id="1963864"/>
    <lineage>
        <taxon>Eukaryota</taxon>
        <taxon>Amoebozoa</taxon>
        <taxon>Tubulinea</taxon>
        <taxon>Elardia</taxon>
        <taxon>Arcellinida</taxon>
        <taxon>Sphaerothecina</taxon>
        <taxon>Arcellidae</taxon>
        <taxon>Arcella</taxon>
    </lineage>
</organism>
<proteinExistence type="predicted"/>
<sequence>MDSSVVFFLMDSAMNCAPSFPILLFEISSEVTVEFDFKHFEMKCAPSFPISL</sequence>
<evidence type="ECO:0000313" key="1">
    <source>
        <dbReference type="EMBL" id="NDV40643.1"/>
    </source>
</evidence>
<accession>A0A6B2LUE1</accession>
<dbReference type="EMBL" id="GIBP01011674">
    <property type="protein sequence ID" value="NDV40643.1"/>
    <property type="molecule type" value="Transcribed_RNA"/>
</dbReference>
<name>A0A6B2LUE1_9EUKA</name>
<reference evidence="1" key="1">
    <citation type="journal article" date="2020" name="J. Eukaryot. Microbiol.">
        <title>De novo Sequencing, Assembly and Annotation of the Transcriptome for the Free-Living Testate Amoeba Arcella intermedia.</title>
        <authorList>
            <person name="Ribeiro G.M."/>
            <person name="Porfirio-Sousa A.L."/>
            <person name="Maurer-Alcala X.X."/>
            <person name="Katz L.A."/>
            <person name="Lahr D.J.G."/>
        </authorList>
    </citation>
    <scope>NUCLEOTIDE SEQUENCE</scope>
</reference>